<gene>
    <name evidence="1" type="ORF">L3Q82_014497</name>
</gene>
<comment type="caution">
    <text evidence="1">The sequence shown here is derived from an EMBL/GenBank/DDBJ whole genome shotgun (WGS) entry which is preliminary data.</text>
</comment>
<accession>A0ACB8VX49</accession>
<organism evidence="1 2">
    <name type="scientific">Scortum barcoo</name>
    <name type="common">barcoo grunter</name>
    <dbReference type="NCBI Taxonomy" id="214431"/>
    <lineage>
        <taxon>Eukaryota</taxon>
        <taxon>Metazoa</taxon>
        <taxon>Chordata</taxon>
        <taxon>Craniata</taxon>
        <taxon>Vertebrata</taxon>
        <taxon>Euteleostomi</taxon>
        <taxon>Actinopterygii</taxon>
        <taxon>Neopterygii</taxon>
        <taxon>Teleostei</taxon>
        <taxon>Neoteleostei</taxon>
        <taxon>Acanthomorphata</taxon>
        <taxon>Eupercaria</taxon>
        <taxon>Centrarchiformes</taxon>
        <taxon>Terapontoidei</taxon>
        <taxon>Terapontidae</taxon>
        <taxon>Scortum</taxon>
    </lineage>
</organism>
<name>A0ACB8VX49_9TELE</name>
<evidence type="ECO:0000313" key="1">
    <source>
        <dbReference type="EMBL" id="KAI3360182.1"/>
    </source>
</evidence>
<reference evidence="1" key="1">
    <citation type="submission" date="2022-04" db="EMBL/GenBank/DDBJ databases">
        <title>Jade perch genome.</title>
        <authorList>
            <person name="Chao B."/>
        </authorList>
    </citation>
    <scope>NUCLEOTIDE SEQUENCE</scope>
    <source>
        <strain evidence="1">CB-2022</strain>
    </source>
</reference>
<dbReference type="EMBL" id="CM041547">
    <property type="protein sequence ID" value="KAI3360182.1"/>
    <property type="molecule type" value="Genomic_DNA"/>
</dbReference>
<evidence type="ECO:0000313" key="2">
    <source>
        <dbReference type="Proteomes" id="UP000831701"/>
    </source>
</evidence>
<sequence length="177" mass="19301">MNGFNFTGLNSTHEAQAYPYSASLEDPLYKQYKPQVKELIPLPKAVVYLLMAALVVVGVAYAIVGHLIKDLAIDIAECMLGPTGDEDRGKDHDPQHAAANHPPPVHPFPHNAFHVWDQDDVVIPLPHEQSPQTSPLLLAAIPYMPSVFPHSHSPTSRHSPLTFSASPGPTGEIPREV</sequence>
<protein>
    <submittedName>
        <fullName evidence="1">Uncharacterized protein</fullName>
    </submittedName>
</protein>
<dbReference type="Proteomes" id="UP000831701">
    <property type="component" value="Chromosome 17"/>
</dbReference>
<proteinExistence type="predicted"/>
<keyword evidence="2" id="KW-1185">Reference proteome</keyword>